<dbReference type="EMBL" id="JAPWDS010000006">
    <property type="protein sequence ID" value="KAJ5494176.1"/>
    <property type="molecule type" value="Genomic_DNA"/>
</dbReference>
<dbReference type="Proteomes" id="UP001149954">
    <property type="component" value="Unassembled WGS sequence"/>
</dbReference>
<dbReference type="OrthoDB" id="2522477at2759"/>
<evidence type="ECO:0000313" key="1">
    <source>
        <dbReference type="EMBL" id="KAJ5494176.1"/>
    </source>
</evidence>
<reference evidence="1" key="2">
    <citation type="journal article" date="2023" name="IMA Fungus">
        <title>Comparative genomic study of the Penicillium genus elucidates a diverse pangenome and 15 lateral gene transfer events.</title>
        <authorList>
            <person name="Petersen C."/>
            <person name="Sorensen T."/>
            <person name="Nielsen M.R."/>
            <person name="Sondergaard T.E."/>
            <person name="Sorensen J.L."/>
            <person name="Fitzpatrick D.A."/>
            <person name="Frisvad J.C."/>
            <person name="Nielsen K.L."/>
        </authorList>
    </citation>
    <scope>NUCLEOTIDE SEQUENCE</scope>
    <source>
        <strain evidence="1">IBT 29495</strain>
    </source>
</reference>
<gene>
    <name evidence="1" type="ORF">N7463_010263</name>
</gene>
<evidence type="ECO:0000313" key="2">
    <source>
        <dbReference type="Proteomes" id="UP001149954"/>
    </source>
</evidence>
<name>A0A9W9XJK7_9EURO</name>
<reference evidence="1" key="1">
    <citation type="submission" date="2022-12" db="EMBL/GenBank/DDBJ databases">
        <authorList>
            <person name="Petersen C."/>
        </authorList>
    </citation>
    <scope>NUCLEOTIDE SEQUENCE</scope>
    <source>
        <strain evidence="1">IBT 29495</strain>
    </source>
</reference>
<dbReference type="AlphaFoldDB" id="A0A9W9XJK7"/>
<sequence>MLIGDNYCFWLKPASALEWAKLLPSNLQHPKFRSGCGVFPISQIYQALREGYLHLRSLTCQIASNVLEDGSLYYEETDLNIVDPEGIPVFRSPDEIMSDVSPDGVPYSQGFWELGVEFIVTEIPRIEKLPGYGSCPCTCWIYKHRVSNVPLAW</sequence>
<accession>A0A9W9XJK7</accession>
<organism evidence="1 2">
    <name type="scientific">Penicillium fimorum</name>
    <dbReference type="NCBI Taxonomy" id="1882269"/>
    <lineage>
        <taxon>Eukaryota</taxon>
        <taxon>Fungi</taxon>
        <taxon>Dikarya</taxon>
        <taxon>Ascomycota</taxon>
        <taxon>Pezizomycotina</taxon>
        <taxon>Eurotiomycetes</taxon>
        <taxon>Eurotiomycetidae</taxon>
        <taxon>Eurotiales</taxon>
        <taxon>Aspergillaceae</taxon>
        <taxon>Penicillium</taxon>
    </lineage>
</organism>
<comment type="caution">
    <text evidence="1">The sequence shown here is derived from an EMBL/GenBank/DDBJ whole genome shotgun (WGS) entry which is preliminary data.</text>
</comment>
<keyword evidence="2" id="KW-1185">Reference proteome</keyword>
<proteinExistence type="predicted"/>
<protein>
    <submittedName>
        <fullName evidence="1">Uncharacterized protein</fullName>
    </submittedName>
</protein>